<dbReference type="OrthoDB" id="5377797at2"/>
<dbReference type="KEGG" id="pbk:Back11_57860"/>
<protein>
    <submittedName>
        <fullName evidence="1">Uncharacterized protein</fullName>
    </submittedName>
</protein>
<name>A0A3G9JEV2_9BACL</name>
<evidence type="ECO:0000313" key="2">
    <source>
        <dbReference type="Proteomes" id="UP000275368"/>
    </source>
</evidence>
<dbReference type="Proteomes" id="UP000275368">
    <property type="component" value="Chromosome"/>
</dbReference>
<reference evidence="1 2" key="1">
    <citation type="submission" date="2018-11" db="EMBL/GenBank/DDBJ databases">
        <title>Complete genome sequence of Paenibacillus baekrokdamisoli strain KCTC 33723.</title>
        <authorList>
            <person name="Kang S.W."/>
            <person name="Lee K.C."/>
            <person name="Kim K.K."/>
            <person name="Kim J.S."/>
            <person name="Kim D.S."/>
            <person name="Ko S.H."/>
            <person name="Yang S.H."/>
            <person name="Lee J.S."/>
        </authorList>
    </citation>
    <scope>NUCLEOTIDE SEQUENCE [LARGE SCALE GENOMIC DNA]</scope>
    <source>
        <strain evidence="1 2">KCTC 33723</strain>
    </source>
</reference>
<accession>A0A3G9JEV2</accession>
<dbReference type="AlphaFoldDB" id="A0A3G9JEV2"/>
<sequence length="270" mass="31733">MNGELHHLMLLASFGNLYLLKNILEEPKHYKDNSHYLIKFIPEYKDKKHLFSLFSKSLKEYDTLSWMHDLRERKCKGIFIFNSDRSKDERITSAFVGGGRRWGLICQFDNFNELWIANWELEEKPPNTRWEISYNKLDFRENIKLKKRQSDLLDLSNQLRSALVNLSQLAHEIQEDFWRESFFDKGIQILDGIIIAEDQLSSIYSVEAQRIINTVYSSWVFGGMGSWNDSPPYSAQQHGKETEYNDFSNALYETMMDCIEGATNSVVSQR</sequence>
<organism evidence="1 2">
    <name type="scientific">Paenibacillus baekrokdamisoli</name>
    <dbReference type="NCBI Taxonomy" id="1712516"/>
    <lineage>
        <taxon>Bacteria</taxon>
        <taxon>Bacillati</taxon>
        <taxon>Bacillota</taxon>
        <taxon>Bacilli</taxon>
        <taxon>Bacillales</taxon>
        <taxon>Paenibacillaceae</taxon>
        <taxon>Paenibacillus</taxon>
    </lineage>
</organism>
<dbReference type="EMBL" id="AP019308">
    <property type="protein sequence ID" value="BBH24441.1"/>
    <property type="molecule type" value="Genomic_DNA"/>
</dbReference>
<evidence type="ECO:0000313" key="1">
    <source>
        <dbReference type="EMBL" id="BBH24441.1"/>
    </source>
</evidence>
<keyword evidence="2" id="KW-1185">Reference proteome</keyword>
<proteinExistence type="predicted"/>
<dbReference type="RefSeq" id="WP_125664650.1">
    <property type="nucleotide sequence ID" value="NZ_AP019308.1"/>
</dbReference>
<gene>
    <name evidence="1" type="ORF">Back11_57860</name>
</gene>